<sequence>MGGLMNSVHYATSDLRTPGQIRVEGIGANAATYTKGSTTVRLRSLVDETFSMQIEVYILQSITTMTPICKVDSSAWDHLSGLQLADPTFGTPAKIDLLIGADIWPALIADGIAAGLHDEPCALCTRLGWVVIGPVMVNTPNHLTHTLTVSKCIGDQQLDKLLQRFWQVEDNGPADELSVDSCERIFIDTVRRTASGHYSVQIPFLPNAPVLGDSYQAARRQFFILSEN</sequence>
<dbReference type="PANTHER" id="PTHR47331">
    <property type="entry name" value="PHD-TYPE DOMAIN-CONTAINING PROTEIN"/>
    <property type="match status" value="1"/>
</dbReference>
<keyword evidence="1" id="KW-1185">Reference proteome</keyword>
<reference evidence="2" key="1">
    <citation type="submission" date="2025-08" db="UniProtKB">
        <authorList>
            <consortium name="RefSeq"/>
        </authorList>
    </citation>
    <scope>IDENTIFICATION</scope>
    <source>
        <tissue evidence="2">Adult</tissue>
    </source>
</reference>
<gene>
    <name evidence="2" type="primary">LOC125777585</name>
</gene>
<accession>A0ABM3JHD6</accession>
<dbReference type="GeneID" id="125777585"/>
<dbReference type="PANTHER" id="PTHR47331:SF1">
    <property type="entry name" value="GAG-LIKE PROTEIN"/>
    <property type="match status" value="1"/>
</dbReference>
<evidence type="ECO:0000313" key="1">
    <source>
        <dbReference type="Proteomes" id="UP001652620"/>
    </source>
</evidence>
<dbReference type="Proteomes" id="UP001652620">
    <property type="component" value="Chromosome 3"/>
</dbReference>
<proteinExistence type="predicted"/>
<protein>
    <submittedName>
        <fullName evidence="2">Uncharacterized protein LOC125777585</fullName>
    </submittedName>
</protein>
<organism evidence="1 2">
    <name type="scientific">Bactrocera dorsalis</name>
    <name type="common">Oriental fruit fly</name>
    <name type="synonym">Dacus dorsalis</name>
    <dbReference type="NCBI Taxonomy" id="27457"/>
    <lineage>
        <taxon>Eukaryota</taxon>
        <taxon>Metazoa</taxon>
        <taxon>Ecdysozoa</taxon>
        <taxon>Arthropoda</taxon>
        <taxon>Hexapoda</taxon>
        <taxon>Insecta</taxon>
        <taxon>Pterygota</taxon>
        <taxon>Neoptera</taxon>
        <taxon>Endopterygota</taxon>
        <taxon>Diptera</taxon>
        <taxon>Brachycera</taxon>
        <taxon>Muscomorpha</taxon>
        <taxon>Tephritoidea</taxon>
        <taxon>Tephritidae</taxon>
        <taxon>Bactrocera</taxon>
        <taxon>Bactrocera</taxon>
    </lineage>
</organism>
<dbReference type="RefSeq" id="XP_049308630.1">
    <property type="nucleotide sequence ID" value="XM_049452673.1"/>
</dbReference>
<evidence type="ECO:0000313" key="2">
    <source>
        <dbReference type="RefSeq" id="XP_049308630.1"/>
    </source>
</evidence>
<name>A0ABM3JHD6_BACDO</name>